<evidence type="ECO:0000313" key="18">
    <source>
        <dbReference type="EnsemblMetazoa" id="CapteP188083"/>
    </source>
</evidence>
<evidence type="ECO:0000256" key="14">
    <source>
        <dbReference type="SAM" id="MobiDB-lite"/>
    </source>
</evidence>
<dbReference type="SMART" id="SM00028">
    <property type="entry name" value="TPR"/>
    <property type="match status" value="4"/>
</dbReference>
<evidence type="ECO:0000256" key="2">
    <source>
        <dbReference type="ARBA" id="ARBA00004240"/>
    </source>
</evidence>
<dbReference type="OrthoDB" id="19588at2759"/>
<feature type="repeat" description="TPR" evidence="13">
    <location>
        <begin position="493"/>
        <end position="526"/>
    </location>
</feature>
<organism evidence="17">
    <name type="scientific">Capitella teleta</name>
    <name type="common">Polychaete worm</name>
    <dbReference type="NCBI Taxonomy" id="283909"/>
    <lineage>
        <taxon>Eukaryota</taxon>
        <taxon>Metazoa</taxon>
        <taxon>Spiralia</taxon>
        <taxon>Lophotrochozoa</taxon>
        <taxon>Annelida</taxon>
        <taxon>Polychaeta</taxon>
        <taxon>Sedentaria</taxon>
        <taxon>Scolecida</taxon>
        <taxon>Capitellidae</taxon>
        <taxon>Capitella</taxon>
    </lineage>
</organism>
<keyword evidence="10" id="KW-0256">Endoplasmic reticulum</keyword>
<evidence type="ECO:0000256" key="4">
    <source>
        <dbReference type="ARBA" id="ARBA00007882"/>
    </source>
</evidence>
<dbReference type="STRING" id="283909.R7UNE4"/>
<feature type="transmembrane region" description="Helical" evidence="15">
    <location>
        <begin position="263"/>
        <end position="279"/>
    </location>
</feature>
<feature type="compositionally biased region" description="Polar residues" evidence="14">
    <location>
        <begin position="831"/>
        <end position="845"/>
    </location>
</feature>
<dbReference type="PANTHER" id="PTHR44809">
    <property type="match status" value="1"/>
</dbReference>
<evidence type="ECO:0000256" key="10">
    <source>
        <dbReference type="ARBA" id="ARBA00022824"/>
    </source>
</evidence>
<evidence type="ECO:0000256" key="6">
    <source>
        <dbReference type="ARBA" id="ARBA00022679"/>
    </source>
</evidence>
<feature type="transmembrane region" description="Helical" evidence="15">
    <location>
        <begin position="100"/>
        <end position="120"/>
    </location>
</feature>
<keyword evidence="7 15" id="KW-0812">Transmembrane</keyword>
<keyword evidence="6" id="KW-0808">Transferase</keyword>
<dbReference type="GO" id="GO:0005783">
    <property type="term" value="C:endoplasmic reticulum"/>
    <property type="evidence" value="ECO:0007669"/>
    <property type="project" value="UniProtKB-SubCell"/>
</dbReference>
<reference evidence="18" key="3">
    <citation type="submission" date="2015-06" db="UniProtKB">
        <authorList>
            <consortium name="EnsemblMetazoa"/>
        </authorList>
    </citation>
    <scope>IDENTIFICATION</scope>
</reference>
<evidence type="ECO:0000256" key="1">
    <source>
        <dbReference type="ARBA" id="ARBA00004141"/>
    </source>
</evidence>
<dbReference type="HOGENOM" id="CLU_011615_2_0_1"/>
<evidence type="ECO:0000256" key="13">
    <source>
        <dbReference type="PROSITE-ProRule" id="PRU00339"/>
    </source>
</evidence>
<gene>
    <name evidence="17" type="ORF">CAPTEDRAFT_188083</name>
</gene>
<sequence length="874" mass="97489">MLHAEHVALPPIVGTVAVLCYMNAMHGDFVHDDLKAIVSNADVTGEVAVAEVFVHDFWGSDIRSNTSHKSYRPLTTLTFRSCKCGIQLKATYAVFGLQPLAYHVVNVALHVIVTSLLHVFMREIDKASREGALAASLLFAVHPIHTEAVTGLVGRADVLCAAFFLSCLIAYRRAISPNTRRRNGWLLVSILMATGSMLSKEHGITSLALCGLIEVTDKIRRILTRLYVYSLNLRLLVLPSQLSHDWSANSIALVHSIFDVRNWQALFAFGIVSCVAWAASKEAVHKRQPSLLLSLGVLVLPFIPASGLLFTVGFVLAERVLYIPRHAQPGFCALFGCALSRVNIVSSKQKLVFLITLCSLFGVKTVLRNRAWQNRDSLIRSGLYVLPHNAKLHYNFGNLLKDTGRPIEAMKHYEKAIKYWPEYPSAHNNLGTLLSTKDASLAEQHFRSAVKQASCHSNALFNLGNLLISLDDGRTEEGVQNLLFASRCDPMSHLPHVQLGLAFHQLNKPRQSIKHFNRALSLKPEDADIMYNLAYTYNIDGIEIMIINGILTKWFCSLGQHSRAADMAHKCTDADHQSVKCLELLSTLLPSTLTAKLYLRALDEGPSCDLVLSASKASAKEPQLSRRCAAEARECCISSSLKFMQVAKILHEGGHSREALLLLNSIQSLDEIYRSRIALMKSSLYGSLSLHSQALFVLRDLLNRASLSDTEAARVHLEIGKHCRDIHLINESIHHFEKAVQLNRDDAESLHYLAIIHHKQGDYSDALDHYHRALLLQPSNHLITENLTKLKRVLHQQHKLQTDKHSAEPISLSGVKNCSDVHQCKRRHHQSSVNSTLNPETLSKSPESERCQRISEALTSRHLLDEHSSRRGVR</sequence>
<dbReference type="OMA" id="XSGVQTL"/>
<protein>
    <recommendedName>
        <fullName evidence="5">dolichyl-phosphate-mannose--protein mannosyltransferase</fullName>
        <ecNumber evidence="5">2.4.1.109</ecNumber>
    </recommendedName>
</protein>
<dbReference type="EnsemblMetazoa" id="CapteT188083">
    <property type="protein sequence ID" value="CapteP188083"/>
    <property type="gene ID" value="CapteG188083"/>
</dbReference>
<dbReference type="InterPro" id="IPR011990">
    <property type="entry name" value="TPR-like_helical_dom_sf"/>
</dbReference>
<dbReference type="Pfam" id="PF08409">
    <property type="entry name" value="TMTC_DUF1736"/>
    <property type="match status" value="1"/>
</dbReference>
<comment type="similarity">
    <text evidence="4">Belongs to the TMTC family.</text>
</comment>
<dbReference type="GO" id="GO:0016020">
    <property type="term" value="C:membrane"/>
    <property type="evidence" value="ECO:0007669"/>
    <property type="project" value="UniProtKB-SubCell"/>
</dbReference>
<evidence type="ECO:0000313" key="19">
    <source>
        <dbReference type="Proteomes" id="UP000014760"/>
    </source>
</evidence>
<dbReference type="Proteomes" id="UP000014760">
    <property type="component" value="Unassembled WGS sequence"/>
</dbReference>
<accession>R7UNE4</accession>
<dbReference type="Pfam" id="PF13414">
    <property type="entry name" value="TPR_11"/>
    <property type="match status" value="2"/>
</dbReference>
<comment type="subcellular location">
    <subcellularLocation>
        <location evidence="2">Endoplasmic reticulum</location>
    </subcellularLocation>
    <subcellularLocation>
        <location evidence="1">Membrane</location>
        <topology evidence="1">Multi-pass membrane protein</topology>
    </subcellularLocation>
</comment>
<dbReference type="Gene3D" id="1.25.40.10">
    <property type="entry name" value="Tetratricopeptide repeat domain"/>
    <property type="match status" value="3"/>
</dbReference>
<dbReference type="PANTHER" id="PTHR44809:SF1">
    <property type="entry name" value="PROTEIN O-MANNOSYL-TRANSFERASE TMTC1"/>
    <property type="match status" value="1"/>
</dbReference>
<dbReference type="InterPro" id="IPR013618">
    <property type="entry name" value="TMTC_DUF1736"/>
</dbReference>
<feature type="transmembrane region" description="Helical" evidence="15">
    <location>
        <begin position="291"/>
        <end position="315"/>
    </location>
</feature>
<name>R7UNE4_CAPTE</name>
<feature type="repeat" description="TPR" evidence="13">
    <location>
        <begin position="747"/>
        <end position="780"/>
    </location>
</feature>
<dbReference type="PROSITE" id="PS50293">
    <property type="entry name" value="TPR_REGION"/>
    <property type="match status" value="1"/>
</dbReference>
<keyword evidence="19" id="KW-1185">Reference proteome</keyword>
<comment type="pathway">
    <text evidence="3">Protein modification; protein glycosylation.</text>
</comment>
<evidence type="ECO:0000256" key="5">
    <source>
        <dbReference type="ARBA" id="ARBA00012839"/>
    </source>
</evidence>
<dbReference type="AlphaFoldDB" id="R7UNE4"/>
<dbReference type="InterPro" id="IPR019734">
    <property type="entry name" value="TPR_rpt"/>
</dbReference>
<feature type="repeat" description="TPR" evidence="13">
    <location>
        <begin position="390"/>
        <end position="423"/>
    </location>
</feature>
<evidence type="ECO:0000256" key="15">
    <source>
        <dbReference type="SAM" id="Phobius"/>
    </source>
</evidence>
<keyword evidence="11 15" id="KW-1133">Transmembrane helix</keyword>
<dbReference type="EMBL" id="KB301969">
    <property type="protein sequence ID" value="ELU04916.1"/>
    <property type="molecule type" value="Genomic_DNA"/>
</dbReference>
<dbReference type="SUPFAM" id="SSF48452">
    <property type="entry name" value="TPR-like"/>
    <property type="match status" value="2"/>
</dbReference>
<keyword evidence="9 13" id="KW-0802">TPR repeat</keyword>
<keyword evidence="8" id="KW-0677">Repeat</keyword>
<dbReference type="EMBL" id="AMQN01008016">
    <property type="status" value="NOT_ANNOTATED_CDS"/>
    <property type="molecule type" value="Genomic_DNA"/>
</dbReference>
<reference evidence="17 19" key="2">
    <citation type="journal article" date="2013" name="Nature">
        <title>Insights into bilaterian evolution from three spiralian genomes.</title>
        <authorList>
            <person name="Simakov O."/>
            <person name="Marletaz F."/>
            <person name="Cho S.J."/>
            <person name="Edsinger-Gonzales E."/>
            <person name="Havlak P."/>
            <person name="Hellsten U."/>
            <person name="Kuo D.H."/>
            <person name="Larsson T."/>
            <person name="Lv J."/>
            <person name="Arendt D."/>
            <person name="Savage R."/>
            <person name="Osoegawa K."/>
            <person name="de Jong P."/>
            <person name="Grimwood J."/>
            <person name="Chapman J.A."/>
            <person name="Shapiro H."/>
            <person name="Aerts A."/>
            <person name="Otillar R.P."/>
            <person name="Terry A.Y."/>
            <person name="Boore J.L."/>
            <person name="Grigoriev I.V."/>
            <person name="Lindberg D.R."/>
            <person name="Seaver E.C."/>
            <person name="Weisblat D.A."/>
            <person name="Putnam N.H."/>
            <person name="Rokhsar D.S."/>
        </authorList>
    </citation>
    <scope>NUCLEOTIDE SEQUENCE</scope>
    <source>
        <strain evidence="17 19">I ESC-2004</strain>
    </source>
</reference>
<dbReference type="UniPathway" id="UPA00378"/>
<evidence type="ECO:0000256" key="9">
    <source>
        <dbReference type="ARBA" id="ARBA00022803"/>
    </source>
</evidence>
<dbReference type="GO" id="GO:0004169">
    <property type="term" value="F:dolichyl-phosphate-mannose-protein mannosyltransferase activity"/>
    <property type="evidence" value="ECO:0007669"/>
    <property type="project" value="UniProtKB-EC"/>
</dbReference>
<evidence type="ECO:0000256" key="12">
    <source>
        <dbReference type="ARBA" id="ARBA00023136"/>
    </source>
</evidence>
<reference evidence="19" key="1">
    <citation type="submission" date="2012-12" db="EMBL/GenBank/DDBJ databases">
        <authorList>
            <person name="Hellsten U."/>
            <person name="Grimwood J."/>
            <person name="Chapman J.A."/>
            <person name="Shapiro H."/>
            <person name="Aerts A."/>
            <person name="Otillar R.P."/>
            <person name="Terry A.Y."/>
            <person name="Boore J.L."/>
            <person name="Simakov O."/>
            <person name="Marletaz F."/>
            <person name="Cho S.-J."/>
            <person name="Edsinger-Gonzales E."/>
            <person name="Havlak P."/>
            <person name="Kuo D.-H."/>
            <person name="Larsson T."/>
            <person name="Lv J."/>
            <person name="Arendt D."/>
            <person name="Savage R."/>
            <person name="Osoegawa K."/>
            <person name="de Jong P."/>
            <person name="Lindberg D.R."/>
            <person name="Seaver E.C."/>
            <person name="Weisblat D.A."/>
            <person name="Putnam N.H."/>
            <person name="Grigoriev I.V."/>
            <person name="Rokhsar D.S."/>
        </authorList>
    </citation>
    <scope>NUCLEOTIDE SEQUENCE</scope>
    <source>
        <strain evidence="19">I ESC-2004</strain>
    </source>
</reference>
<feature type="domain" description="DUF1736" evidence="16">
    <location>
        <begin position="218"/>
        <end position="271"/>
    </location>
</feature>
<evidence type="ECO:0000313" key="17">
    <source>
        <dbReference type="EMBL" id="ELU04916.1"/>
    </source>
</evidence>
<dbReference type="EC" id="2.4.1.109" evidence="5"/>
<evidence type="ECO:0000256" key="7">
    <source>
        <dbReference type="ARBA" id="ARBA00022692"/>
    </source>
</evidence>
<evidence type="ECO:0000256" key="3">
    <source>
        <dbReference type="ARBA" id="ARBA00004922"/>
    </source>
</evidence>
<dbReference type="InterPro" id="IPR052943">
    <property type="entry name" value="TMTC_O-mannosyl-trnsfr"/>
</dbReference>
<proteinExistence type="inferred from homology"/>
<evidence type="ECO:0000259" key="16">
    <source>
        <dbReference type="Pfam" id="PF08409"/>
    </source>
</evidence>
<feature type="region of interest" description="Disordered" evidence="14">
    <location>
        <begin position="826"/>
        <end position="849"/>
    </location>
</feature>
<evidence type="ECO:0000256" key="8">
    <source>
        <dbReference type="ARBA" id="ARBA00022737"/>
    </source>
</evidence>
<dbReference type="PROSITE" id="PS50005">
    <property type="entry name" value="TPR"/>
    <property type="match status" value="3"/>
</dbReference>
<dbReference type="Pfam" id="PF00515">
    <property type="entry name" value="TPR_1"/>
    <property type="match status" value="1"/>
</dbReference>
<keyword evidence="12 15" id="KW-0472">Membrane</keyword>
<evidence type="ECO:0000256" key="11">
    <source>
        <dbReference type="ARBA" id="ARBA00022989"/>
    </source>
</evidence>